<name>A0ACB8C799_DERSI</name>
<gene>
    <name evidence="1" type="ORF">HPB49_004956</name>
</gene>
<evidence type="ECO:0000313" key="2">
    <source>
        <dbReference type="Proteomes" id="UP000821865"/>
    </source>
</evidence>
<organism evidence="1 2">
    <name type="scientific">Dermacentor silvarum</name>
    <name type="common">Tick</name>
    <dbReference type="NCBI Taxonomy" id="543639"/>
    <lineage>
        <taxon>Eukaryota</taxon>
        <taxon>Metazoa</taxon>
        <taxon>Ecdysozoa</taxon>
        <taxon>Arthropoda</taxon>
        <taxon>Chelicerata</taxon>
        <taxon>Arachnida</taxon>
        <taxon>Acari</taxon>
        <taxon>Parasitiformes</taxon>
        <taxon>Ixodida</taxon>
        <taxon>Ixodoidea</taxon>
        <taxon>Ixodidae</taxon>
        <taxon>Rhipicephalinae</taxon>
        <taxon>Dermacentor</taxon>
    </lineage>
</organism>
<dbReference type="Proteomes" id="UP000821865">
    <property type="component" value="Chromosome 8"/>
</dbReference>
<proteinExistence type="predicted"/>
<comment type="caution">
    <text evidence="1">The sequence shown here is derived from an EMBL/GenBank/DDBJ whole genome shotgun (WGS) entry which is preliminary data.</text>
</comment>
<reference evidence="1" key="1">
    <citation type="submission" date="2020-05" db="EMBL/GenBank/DDBJ databases">
        <title>Large-scale comparative analyses of tick genomes elucidate their genetic diversity and vector capacities.</title>
        <authorList>
            <person name="Jia N."/>
            <person name="Wang J."/>
            <person name="Shi W."/>
            <person name="Du L."/>
            <person name="Sun Y."/>
            <person name="Zhan W."/>
            <person name="Jiang J."/>
            <person name="Wang Q."/>
            <person name="Zhang B."/>
            <person name="Ji P."/>
            <person name="Sakyi L.B."/>
            <person name="Cui X."/>
            <person name="Yuan T."/>
            <person name="Jiang B."/>
            <person name="Yang W."/>
            <person name="Lam T.T.-Y."/>
            <person name="Chang Q."/>
            <person name="Ding S."/>
            <person name="Wang X."/>
            <person name="Zhu J."/>
            <person name="Ruan X."/>
            <person name="Zhao L."/>
            <person name="Wei J."/>
            <person name="Que T."/>
            <person name="Du C."/>
            <person name="Cheng J."/>
            <person name="Dai P."/>
            <person name="Han X."/>
            <person name="Huang E."/>
            <person name="Gao Y."/>
            <person name="Liu J."/>
            <person name="Shao H."/>
            <person name="Ye R."/>
            <person name="Li L."/>
            <person name="Wei W."/>
            <person name="Wang X."/>
            <person name="Wang C."/>
            <person name="Yang T."/>
            <person name="Huo Q."/>
            <person name="Li W."/>
            <person name="Guo W."/>
            <person name="Chen H."/>
            <person name="Zhou L."/>
            <person name="Ni X."/>
            <person name="Tian J."/>
            <person name="Zhou Y."/>
            <person name="Sheng Y."/>
            <person name="Liu T."/>
            <person name="Pan Y."/>
            <person name="Xia L."/>
            <person name="Li J."/>
            <person name="Zhao F."/>
            <person name="Cao W."/>
        </authorList>
    </citation>
    <scope>NUCLEOTIDE SEQUENCE</scope>
    <source>
        <strain evidence="1">Dsil-2018</strain>
    </source>
</reference>
<sequence>MQAEAALQAHPPQAPKARLGRRALEVPRPIMLLEEPALPEAPEVPEAQVELEAHIAKKGRRVTFDPNLPNDDEERANRVVIKALLFLFTYDQEEVYFVARQGPAMEGGMEVAMEPVRKRWATRVFIFVAITYIILAVVTIGHFKVCLLGSGSLFPGHSSSSLPDANKVTGNIVAATCQARYLGFCIRKGLPPREITAIFGSVFPSWGHIKRMCKILRSELGRQVRLFNDLLRCMCYTKFPSWVATKKLKDYRKVVSIAIETTWNSMLSCLLRSMNKATSMKSRTERLNVIGDTNIPDDIANLLNKGPKYGLEPQVPAQEFLAWNRQVAKKAPQEQRERCLLDGVDSLHRAAPKAGTGLGSGSLFPGHSSSSLPDANKVTGNIVAATCQARYLGFCIRKGLPPREITAIFGSVFPSWGHIKRMCKILRSELGRQVRLFNDLLRCMCYTKFPSWVATKKLKDYRKVPLTAKLSKK</sequence>
<accession>A0ACB8C799</accession>
<keyword evidence="2" id="KW-1185">Reference proteome</keyword>
<protein>
    <submittedName>
        <fullName evidence="1">Uncharacterized protein</fullName>
    </submittedName>
</protein>
<evidence type="ECO:0000313" key="1">
    <source>
        <dbReference type="EMBL" id="KAH7936808.1"/>
    </source>
</evidence>
<dbReference type="EMBL" id="CM023477">
    <property type="protein sequence ID" value="KAH7936808.1"/>
    <property type="molecule type" value="Genomic_DNA"/>
</dbReference>